<evidence type="ECO:0000256" key="14">
    <source>
        <dbReference type="ARBA" id="ARBA00023113"/>
    </source>
</evidence>
<proteinExistence type="predicted"/>
<name>A0ABQ9IB63_9NEOP</name>
<keyword evidence="13" id="KW-0808">Transferase</keyword>
<evidence type="ECO:0000256" key="3">
    <source>
        <dbReference type="ARBA" id="ARBA00022670"/>
    </source>
</evidence>
<evidence type="ECO:0000313" key="18">
    <source>
        <dbReference type="Proteomes" id="UP001159363"/>
    </source>
</evidence>
<keyword evidence="11" id="KW-0229">DNA integration</keyword>
<evidence type="ECO:0000259" key="16">
    <source>
        <dbReference type="PROSITE" id="PS50994"/>
    </source>
</evidence>
<dbReference type="InterPro" id="IPR054722">
    <property type="entry name" value="PolX-like_BBD"/>
</dbReference>
<evidence type="ECO:0000256" key="6">
    <source>
        <dbReference type="ARBA" id="ARBA00022741"/>
    </source>
</evidence>
<evidence type="ECO:0000256" key="15">
    <source>
        <dbReference type="ARBA" id="ARBA00023172"/>
    </source>
</evidence>
<keyword evidence="10" id="KW-0460">Magnesium</keyword>
<feature type="domain" description="Integrase catalytic" evidence="16">
    <location>
        <begin position="127"/>
        <end position="224"/>
    </location>
</feature>
<reference evidence="17 18" key="1">
    <citation type="submission" date="2023-02" db="EMBL/GenBank/DDBJ databases">
        <title>LHISI_Scaffold_Assembly.</title>
        <authorList>
            <person name="Stuart O.P."/>
            <person name="Cleave R."/>
            <person name="Magrath M.J.L."/>
            <person name="Mikheyev A.S."/>
        </authorList>
    </citation>
    <scope>NUCLEOTIDE SEQUENCE [LARGE SCALE GENOMIC DNA]</scope>
    <source>
        <strain evidence="17">Daus_M_001</strain>
        <tissue evidence="17">Leg muscle</tissue>
    </source>
</reference>
<dbReference type="InterPro" id="IPR039537">
    <property type="entry name" value="Retrotran_Ty1/copia-like"/>
</dbReference>
<evidence type="ECO:0000256" key="5">
    <source>
        <dbReference type="ARBA" id="ARBA00022723"/>
    </source>
</evidence>
<keyword evidence="8" id="KW-0378">Hydrolase</keyword>
<comment type="caution">
    <text evidence="17">The sequence shown here is derived from an EMBL/GenBank/DDBJ whole genome shotgun (WGS) entry which is preliminary data.</text>
</comment>
<comment type="function">
    <text evidence="1">The aspartyl protease (PR) mediates the proteolytic cleavages of the Gag and Gag-Pol polyproteins after assembly of the VLP.</text>
</comment>
<evidence type="ECO:0000256" key="7">
    <source>
        <dbReference type="ARBA" id="ARBA00022759"/>
    </source>
</evidence>
<keyword evidence="15" id="KW-0233">DNA recombination</keyword>
<dbReference type="Pfam" id="PF22936">
    <property type="entry name" value="Pol_BBD"/>
    <property type="match status" value="1"/>
</dbReference>
<keyword evidence="2" id="KW-1188">Viral release from host cell</keyword>
<keyword evidence="18" id="KW-1185">Reference proteome</keyword>
<dbReference type="InterPro" id="IPR012337">
    <property type="entry name" value="RNaseH-like_sf"/>
</dbReference>
<evidence type="ECO:0000256" key="10">
    <source>
        <dbReference type="ARBA" id="ARBA00022842"/>
    </source>
</evidence>
<keyword evidence="13" id="KW-0548">Nucleotidyltransferase</keyword>
<dbReference type="PANTHER" id="PTHR42648:SF11">
    <property type="entry name" value="TRANSPOSON TY4-P GAG-POL POLYPROTEIN"/>
    <property type="match status" value="1"/>
</dbReference>
<keyword evidence="7" id="KW-0255">Endonuclease</keyword>
<evidence type="ECO:0000256" key="9">
    <source>
        <dbReference type="ARBA" id="ARBA00022840"/>
    </source>
</evidence>
<evidence type="ECO:0000256" key="13">
    <source>
        <dbReference type="ARBA" id="ARBA00022932"/>
    </source>
</evidence>
<accession>A0ABQ9IB63</accession>
<dbReference type="Proteomes" id="UP001159363">
    <property type="component" value="Chromosome 2"/>
</dbReference>
<evidence type="ECO:0000256" key="4">
    <source>
        <dbReference type="ARBA" id="ARBA00022722"/>
    </source>
</evidence>
<dbReference type="PROSITE" id="PS50994">
    <property type="entry name" value="INTEGRASE"/>
    <property type="match status" value="1"/>
</dbReference>
<keyword evidence="3" id="KW-0645">Protease</keyword>
<keyword evidence="9" id="KW-0067">ATP-binding</keyword>
<dbReference type="InterPro" id="IPR036397">
    <property type="entry name" value="RNaseH_sf"/>
</dbReference>
<keyword evidence="12" id="KW-0695">RNA-directed DNA polymerase</keyword>
<dbReference type="Gene3D" id="3.30.420.10">
    <property type="entry name" value="Ribonuclease H-like superfamily/Ribonuclease H"/>
    <property type="match status" value="1"/>
</dbReference>
<evidence type="ECO:0000256" key="12">
    <source>
        <dbReference type="ARBA" id="ARBA00022918"/>
    </source>
</evidence>
<dbReference type="InterPro" id="IPR001584">
    <property type="entry name" value="Integrase_cat-core"/>
</dbReference>
<keyword evidence="14" id="KW-0917">Virion maturation</keyword>
<organism evidence="17 18">
    <name type="scientific">Dryococelus australis</name>
    <dbReference type="NCBI Taxonomy" id="614101"/>
    <lineage>
        <taxon>Eukaryota</taxon>
        <taxon>Metazoa</taxon>
        <taxon>Ecdysozoa</taxon>
        <taxon>Arthropoda</taxon>
        <taxon>Hexapoda</taxon>
        <taxon>Insecta</taxon>
        <taxon>Pterygota</taxon>
        <taxon>Neoptera</taxon>
        <taxon>Polyneoptera</taxon>
        <taxon>Phasmatodea</taxon>
        <taxon>Verophasmatodea</taxon>
        <taxon>Anareolatae</taxon>
        <taxon>Phasmatidae</taxon>
        <taxon>Eurycanthinae</taxon>
        <taxon>Dryococelus</taxon>
    </lineage>
</organism>
<evidence type="ECO:0000256" key="11">
    <source>
        <dbReference type="ARBA" id="ARBA00022908"/>
    </source>
</evidence>
<evidence type="ECO:0000313" key="17">
    <source>
        <dbReference type="EMBL" id="KAJ8893914.1"/>
    </source>
</evidence>
<dbReference type="SUPFAM" id="SSF53098">
    <property type="entry name" value="Ribonuclease H-like"/>
    <property type="match status" value="1"/>
</dbReference>
<keyword evidence="5" id="KW-0479">Metal-binding</keyword>
<evidence type="ECO:0000256" key="2">
    <source>
        <dbReference type="ARBA" id="ARBA00022612"/>
    </source>
</evidence>
<sequence>MVQWLQHTLRLCVQISWAGHVKQCGLWILVLHHMTLYRELIDDFDGSLTGTMKLANGKCATAKGKGKLTLIMSEKCGVWTIQLSEVINVPELENNLMSVKYLDGKKLELRPSNHIKEGLKFTKKKIKALQSDNGCEYIGKEFVKHLRDKGILHMKTVSYSPQQNGKAETLNQTLMSMSRFMLFEAGLPERFWAEALSMANNIQNRCPSQAINEQIPFQLWFNKDLTVDDIKHIFIFGCQMWQPHCKMGNSLRELMNVYFLGFRKGSKATGSRD</sequence>
<evidence type="ECO:0000256" key="1">
    <source>
        <dbReference type="ARBA" id="ARBA00002180"/>
    </source>
</evidence>
<keyword evidence="6" id="KW-0547">Nucleotide-binding</keyword>
<dbReference type="EMBL" id="JARBHB010000002">
    <property type="protein sequence ID" value="KAJ8893914.1"/>
    <property type="molecule type" value="Genomic_DNA"/>
</dbReference>
<keyword evidence="13" id="KW-0239">DNA-directed DNA polymerase</keyword>
<evidence type="ECO:0000256" key="8">
    <source>
        <dbReference type="ARBA" id="ARBA00022801"/>
    </source>
</evidence>
<protein>
    <recommendedName>
        <fullName evidence="16">Integrase catalytic domain-containing protein</fullName>
    </recommendedName>
</protein>
<dbReference type="PANTHER" id="PTHR42648">
    <property type="entry name" value="TRANSPOSASE, PUTATIVE-RELATED"/>
    <property type="match status" value="1"/>
</dbReference>
<keyword evidence="4" id="KW-0540">Nuclease</keyword>
<gene>
    <name evidence="17" type="ORF">PR048_006515</name>
</gene>